<feature type="region of interest" description="Disordered" evidence="1">
    <location>
        <begin position="1"/>
        <end position="30"/>
    </location>
</feature>
<proteinExistence type="predicted"/>
<dbReference type="EMBL" id="VSRR010015899">
    <property type="protein sequence ID" value="MPC58685.1"/>
    <property type="molecule type" value="Genomic_DNA"/>
</dbReference>
<feature type="region of interest" description="Disordered" evidence="1">
    <location>
        <begin position="64"/>
        <end position="83"/>
    </location>
</feature>
<feature type="region of interest" description="Disordered" evidence="1">
    <location>
        <begin position="171"/>
        <end position="314"/>
    </location>
</feature>
<gene>
    <name evidence="2" type="ORF">E2C01_052692</name>
</gene>
<accession>A0A5B7GMJ2</accession>
<dbReference type="AlphaFoldDB" id="A0A5B7GMJ2"/>
<dbReference type="Proteomes" id="UP000324222">
    <property type="component" value="Unassembled WGS sequence"/>
</dbReference>
<feature type="compositionally biased region" description="Polar residues" evidence="1">
    <location>
        <begin position="176"/>
        <end position="202"/>
    </location>
</feature>
<feature type="compositionally biased region" description="Polar residues" evidence="1">
    <location>
        <begin position="216"/>
        <end position="239"/>
    </location>
</feature>
<evidence type="ECO:0000256" key="1">
    <source>
        <dbReference type="SAM" id="MobiDB-lite"/>
    </source>
</evidence>
<reference evidence="2 3" key="1">
    <citation type="submission" date="2019-05" db="EMBL/GenBank/DDBJ databases">
        <title>Another draft genome of Portunus trituberculatus and its Hox gene families provides insights of decapod evolution.</title>
        <authorList>
            <person name="Jeong J.-H."/>
            <person name="Song I."/>
            <person name="Kim S."/>
            <person name="Choi T."/>
            <person name="Kim D."/>
            <person name="Ryu S."/>
            <person name="Kim W."/>
        </authorList>
    </citation>
    <scope>NUCLEOTIDE SEQUENCE [LARGE SCALE GENOMIC DNA]</scope>
    <source>
        <tissue evidence="2">Muscle</tissue>
    </source>
</reference>
<evidence type="ECO:0000313" key="2">
    <source>
        <dbReference type="EMBL" id="MPC58685.1"/>
    </source>
</evidence>
<feature type="compositionally biased region" description="Basic and acidic residues" evidence="1">
    <location>
        <begin position="204"/>
        <end position="215"/>
    </location>
</feature>
<evidence type="ECO:0000313" key="3">
    <source>
        <dbReference type="Proteomes" id="UP000324222"/>
    </source>
</evidence>
<protein>
    <submittedName>
        <fullName evidence="2">Uncharacterized protein</fullName>
    </submittedName>
</protein>
<organism evidence="2 3">
    <name type="scientific">Portunus trituberculatus</name>
    <name type="common">Swimming crab</name>
    <name type="synonym">Neptunus trituberculatus</name>
    <dbReference type="NCBI Taxonomy" id="210409"/>
    <lineage>
        <taxon>Eukaryota</taxon>
        <taxon>Metazoa</taxon>
        <taxon>Ecdysozoa</taxon>
        <taxon>Arthropoda</taxon>
        <taxon>Crustacea</taxon>
        <taxon>Multicrustacea</taxon>
        <taxon>Malacostraca</taxon>
        <taxon>Eumalacostraca</taxon>
        <taxon>Eucarida</taxon>
        <taxon>Decapoda</taxon>
        <taxon>Pleocyemata</taxon>
        <taxon>Brachyura</taxon>
        <taxon>Eubrachyura</taxon>
        <taxon>Portunoidea</taxon>
        <taxon>Portunidae</taxon>
        <taxon>Portuninae</taxon>
        <taxon>Portunus</taxon>
    </lineage>
</organism>
<name>A0A5B7GMJ2_PORTR</name>
<keyword evidence="3" id="KW-1185">Reference proteome</keyword>
<comment type="caution">
    <text evidence="2">The sequence shown here is derived from an EMBL/GenBank/DDBJ whole genome shotgun (WGS) entry which is preliminary data.</text>
</comment>
<sequence length="345" mass="37956">MKKKSTDGENSPPKLPPLPVPTGDLTGSSATSSYSVLHACLVLGGDVPSCVAQAAAFGQILQNKTQDSQDSLPRPTSEDVTPSSLGTILKIHPFAEVLHSLQDGDLGSQDAVIDKTPLGNVSAGNNVILGFLRNQNVSQDMVEKVISQVNFIKDTFKDSQVLIPWKDSEDKVDISEGSSNNTQGQKNSGDLTENSDNLQQISEDLPKNPDGEKNQETSQITPDLPQINSDPPKLYSSNEALALTDNKDDTPFSSIMLQGELSVKDKENEKKGGDKKDKISEEDKMKEELKKKKEEEKVEKEEEEKEGIKREKTGLTDRRGFLIKSKYPHAQIVPIKPIRLHMRQR</sequence>
<feature type="compositionally biased region" description="Basic and acidic residues" evidence="1">
    <location>
        <begin position="262"/>
        <end position="314"/>
    </location>
</feature>